<keyword evidence="3" id="KW-1185">Reference proteome</keyword>
<feature type="region of interest" description="Disordered" evidence="1">
    <location>
        <begin position="222"/>
        <end position="259"/>
    </location>
</feature>
<comment type="caution">
    <text evidence="2">The sequence shown here is derived from an EMBL/GenBank/DDBJ whole genome shotgun (WGS) entry which is preliminary data.</text>
</comment>
<dbReference type="Proteomes" id="UP000730481">
    <property type="component" value="Unassembled WGS sequence"/>
</dbReference>
<protein>
    <submittedName>
        <fullName evidence="2">Gag poly</fullName>
    </submittedName>
</protein>
<name>A0A9P5AF45_9HYPO</name>
<dbReference type="AlphaFoldDB" id="A0A9P5AF45"/>
<feature type="non-terminal residue" evidence="2">
    <location>
        <position position="1"/>
    </location>
</feature>
<reference evidence="2" key="1">
    <citation type="journal article" date="2017" name="Mycologia">
        <title>Fusarium algeriense, sp. nov., a novel toxigenic crown rot pathogen of durum wheat from Algeria is nested in the Fusarium burgessii species complex.</title>
        <authorList>
            <person name="Laraba I."/>
            <person name="Keddad A."/>
            <person name="Boureghda H."/>
            <person name="Abdallah N."/>
            <person name="Vaughan M.M."/>
            <person name="Proctor R.H."/>
            <person name="Busman M."/>
            <person name="O'Donnell K."/>
        </authorList>
    </citation>
    <scope>NUCLEOTIDE SEQUENCE</scope>
    <source>
        <strain evidence="2">NRRL 25174</strain>
    </source>
</reference>
<dbReference type="EMBL" id="PVQB02000444">
    <property type="protein sequence ID" value="KAF4337103.1"/>
    <property type="molecule type" value="Genomic_DNA"/>
</dbReference>
<reference evidence="2" key="2">
    <citation type="submission" date="2020-02" db="EMBL/GenBank/DDBJ databases">
        <title>Identification and distribution of gene clusters putatively required for synthesis of sphingolipid metabolism inhibitors in phylogenetically diverse species of the filamentous fungus Fusarium.</title>
        <authorList>
            <person name="Kim H.-S."/>
            <person name="Busman M."/>
            <person name="Brown D.W."/>
            <person name="Divon H."/>
            <person name="Uhlig S."/>
            <person name="Proctor R.H."/>
        </authorList>
    </citation>
    <scope>NUCLEOTIDE SEQUENCE</scope>
    <source>
        <strain evidence="2">NRRL 25174</strain>
    </source>
</reference>
<feature type="compositionally biased region" description="Basic and acidic residues" evidence="1">
    <location>
        <begin position="248"/>
        <end position="259"/>
    </location>
</feature>
<evidence type="ECO:0000256" key="1">
    <source>
        <dbReference type="SAM" id="MobiDB-lite"/>
    </source>
</evidence>
<organism evidence="2 3">
    <name type="scientific">Fusarium beomiforme</name>
    <dbReference type="NCBI Taxonomy" id="44412"/>
    <lineage>
        <taxon>Eukaryota</taxon>
        <taxon>Fungi</taxon>
        <taxon>Dikarya</taxon>
        <taxon>Ascomycota</taxon>
        <taxon>Pezizomycotina</taxon>
        <taxon>Sordariomycetes</taxon>
        <taxon>Hypocreomycetidae</taxon>
        <taxon>Hypocreales</taxon>
        <taxon>Nectriaceae</taxon>
        <taxon>Fusarium</taxon>
        <taxon>Fusarium burgessii species complex</taxon>
    </lineage>
</organism>
<dbReference type="OrthoDB" id="3884315at2759"/>
<accession>A0A9P5AF45</accession>
<evidence type="ECO:0000313" key="3">
    <source>
        <dbReference type="Proteomes" id="UP000730481"/>
    </source>
</evidence>
<proteinExistence type="predicted"/>
<evidence type="ECO:0000313" key="2">
    <source>
        <dbReference type="EMBL" id="KAF4337103.1"/>
    </source>
</evidence>
<sequence>ADDECYDFSGYVTCTPQIPPNHTRAHSTPREHLWTLTMNTVSLTTTLTIELTQQADQAVNNMQEIRGLANTATNGRDIGEVLKPKRPDPYDGTPEKLQGFLTQLKAYQLYYPTQFRDEELKVRDAIRSALKYFAEYRYHALRLDWNDEAHLSQSYLGLKDEVKDALVNINQKPTTFNDLARIAVEINDRQPVPGEKKINTTKRDEEPQMAIRTINMIRSGYDGHFEGSNETLPTKPSYEKEEPELTPEEIKKERAREASKRYYKKNRVNPEYMVRQRENARKRRHNQKWESVPEFMAKEVTGKTIAMVKKGKEVNPNPDNELSTEELQKGINELLNEVEVSVGNRDGRPIYNQLSNLLKEGTSSAVDEIPTQVMTRRPNRHHRDPNYASACQAQREFDARRLKRKEAKNVWYDKITPKYDEEGNQVWETEKQMYIELARQRADTAQDDNIYLRAYTQEEVEKPETPEEPI</sequence>
<gene>
    <name evidence="2" type="ORF">FBEOM_9019</name>
</gene>